<keyword evidence="1" id="KW-0812">Transmembrane</keyword>
<reference evidence="2 3" key="1">
    <citation type="submission" date="2020-12" db="EMBL/GenBank/DDBJ databases">
        <title>Halosimplex halophilum sp. nov. and Halosimplex salinum sp. nov., two new members of the genus Halosimplex.</title>
        <authorList>
            <person name="Cui H.L."/>
        </authorList>
    </citation>
    <scope>NUCLEOTIDE SEQUENCE [LARGE SCALE GENOMIC DNA]</scope>
    <source>
        <strain evidence="2 3">YGH94</strain>
    </source>
</reference>
<feature type="transmembrane region" description="Helical" evidence="1">
    <location>
        <begin position="293"/>
        <end position="313"/>
    </location>
</feature>
<evidence type="ECO:0008006" key="4">
    <source>
        <dbReference type="Google" id="ProtNLM"/>
    </source>
</evidence>
<keyword evidence="3" id="KW-1185">Reference proteome</keyword>
<organism evidence="2 3">
    <name type="scientific">Halosimplex litoreum</name>
    <dbReference type="NCBI Taxonomy" id="1198301"/>
    <lineage>
        <taxon>Archaea</taxon>
        <taxon>Methanobacteriati</taxon>
        <taxon>Methanobacteriota</taxon>
        <taxon>Stenosarchaea group</taxon>
        <taxon>Halobacteria</taxon>
        <taxon>Halobacteriales</taxon>
        <taxon>Haloarculaceae</taxon>
        <taxon>Halosimplex</taxon>
    </lineage>
</organism>
<feature type="transmembrane region" description="Helical" evidence="1">
    <location>
        <begin position="7"/>
        <end position="27"/>
    </location>
</feature>
<feature type="transmembrane region" description="Helical" evidence="1">
    <location>
        <begin position="257"/>
        <end position="281"/>
    </location>
</feature>
<feature type="transmembrane region" description="Helical" evidence="1">
    <location>
        <begin position="105"/>
        <end position="123"/>
    </location>
</feature>
<feature type="transmembrane region" description="Helical" evidence="1">
    <location>
        <begin position="351"/>
        <end position="369"/>
    </location>
</feature>
<gene>
    <name evidence="2" type="ORF">I7X12_12085</name>
</gene>
<name>A0A7T3FVL8_9EURY</name>
<feature type="transmembrane region" description="Helical" evidence="1">
    <location>
        <begin position="162"/>
        <end position="191"/>
    </location>
</feature>
<sequence length="374" mass="41310">MRRICKYILVFTVALAARISWVIYTGIHTGVDTSNFMASCEFWLHNPAGIVGIDLIAGLEYAGATIPMCWLIDGLGLGTLGFVAYQILISALGTVLFADACRREFGSPWGIFGGLVLAIHWPTFKWVSWILTDATFIAALVAGIWVVVWVRTSSQVRIYHRGAVAVAAIVIAFTRPVGLLIAVIWLCWFAVYAQNWWDLEIRIPEVAGAIATVWAYVSLSSRGEFSTQLLDVWQQGVIVLDSGLLRQSYEATSADSVLGFLIAHPIHVLFMGLLKVAVFFLPVVPRFSVIHNLLNVLLLVPVMVGAFLGAVVLVRRYDRGMMMTWLVPALAMLALIAATFVDWDWRYRSPFGPLFIGLTIAAVSSYVDVDRIRG</sequence>
<dbReference type="Proteomes" id="UP000595001">
    <property type="component" value="Chromosome"/>
</dbReference>
<evidence type="ECO:0000313" key="2">
    <source>
        <dbReference type="EMBL" id="QPV61505.1"/>
    </source>
</evidence>
<dbReference type="AlphaFoldDB" id="A0A7T3FVL8"/>
<keyword evidence="1" id="KW-0472">Membrane</keyword>
<feature type="transmembrane region" description="Helical" evidence="1">
    <location>
        <begin position="325"/>
        <end position="345"/>
    </location>
</feature>
<evidence type="ECO:0000256" key="1">
    <source>
        <dbReference type="SAM" id="Phobius"/>
    </source>
</evidence>
<evidence type="ECO:0000313" key="3">
    <source>
        <dbReference type="Proteomes" id="UP000595001"/>
    </source>
</evidence>
<feature type="transmembrane region" description="Helical" evidence="1">
    <location>
        <begin position="203"/>
        <end position="219"/>
    </location>
</feature>
<dbReference type="RefSeq" id="WP_198060335.1">
    <property type="nucleotide sequence ID" value="NZ_CP065856.1"/>
</dbReference>
<feature type="transmembrane region" description="Helical" evidence="1">
    <location>
        <begin position="75"/>
        <end position="98"/>
    </location>
</feature>
<feature type="transmembrane region" description="Helical" evidence="1">
    <location>
        <begin position="129"/>
        <end position="150"/>
    </location>
</feature>
<dbReference type="KEGG" id="hlt:I7X12_12085"/>
<dbReference type="GeneID" id="60589244"/>
<accession>A0A7T3FVL8</accession>
<keyword evidence="1" id="KW-1133">Transmembrane helix</keyword>
<dbReference type="EMBL" id="CP065856">
    <property type="protein sequence ID" value="QPV61505.1"/>
    <property type="molecule type" value="Genomic_DNA"/>
</dbReference>
<protein>
    <recommendedName>
        <fullName evidence="4">Dolichyl-phosphate-mannose-protein mannosyltransferase</fullName>
    </recommendedName>
</protein>
<proteinExistence type="predicted"/>